<evidence type="ECO:0000256" key="3">
    <source>
        <dbReference type="ARBA" id="ARBA00023098"/>
    </source>
</evidence>
<dbReference type="GO" id="GO:0035336">
    <property type="term" value="P:long-chain fatty-acyl-CoA metabolic process"/>
    <property type="evidence" value="ECO:0007669"/>
    <property type="project" value="TreeGrafter"/>
</dbReference>
<feature type="domain" description="Thioester reductase (TE)" evidence="6">
    <location>
        <begin position="18"/>
        <end position="198"/>
    </location>
</feature>
<dbReference type="PANTHER" id="PTHR11011">
    <property type="entry name" value="MALE STERILITY PROTEIN 2-RELATED"/>
    <property type="match status" value="1"/>
</dbReference>
<keyword evidence="2 4" id="KW-0444">Lipid biosynthesis</keyword>
<protein>
    <recommendedName>
        <fullName evidence="4">Fatty acyl-CoA reductase</fullName>
        <ecNumber evidence="4">1.2.1.84</ecNumber>
    </recommendedName>
</protein>
<reference evidence="7" key="2">
    <citation type="submission" date="2021-03" db="UniProtKB">
        <authorList>
            <consortium name="EnsemblPlants"/>
        </authorList>
    </citation>
    <scope>IDENTIFICATION</scope>
</reference>
<evidence type="ECO:0000313" key="7">
    <source>
        <dbReference type="EnsemblPlants" id="AUR62009787-RA:cds"/>
    </source>
</evidence>
<dbReference type="EC" id="1.2.1.84" evidence="4"/>
<keyword evidence="4" id="KW-0560">Oxidoreductase</keyword>
<dbReference type="InterPro" id="IPR026055">
    <property type="entry name" value="FAR"/>
</dbReference>
<dbReference type="EnsemblPlants" id="AUR62009787-RA">
    <property type="protein sequence ID" value="AUR62009787-RA:cds"/>
    <property type="gene ID" value="AUR62009787"/>
</dbReference>
<dbReference type="AlphaFoldDB" id="A0A803LD48"/>
<evidence type="ECO:0000259" key="5">
    <source>
        <dbReference type="Pfam" id="PF03015"/>
    </source>
</evidence>
<evidence type="ECO:0000256" key="2">
    <source>
        <dbReference type="ARBA" id="ARBA00022516"/>
    </source>
</evidence>
<keyword evidence="4" id="KW-0521">NADP</keyword>
<dbReference type="InterPro" id="IPR033640">
    <property type="entry name" value="FAR_C"/>
</dbReference>
<comment type="similarity">
    <text evidence="1 4">Belongs to the fatty acyl-CoA reductase family.</text>
</comment>
<dbReference type="Pfam" id="PF07993">
    <property type="entry name" value="NAD_binding_4"/>
    <property type="match status" value="1"/>
</dbReference>
<dbReference type="InterPro" id="IPR036291">
    <property type="entry name" value="NAD(P)-bd_dom_sf"/>
</dbReference>
<dbReference type="Gene3D" id="3.40.50.720">
    <property type="entry name" value="NAD(P)-binding Rossmann-like Domain"/>
    <property type="match status" value="1"/>
</dbReference>
<evidence type="ECO:0000256" key="4">
    <source>
        <dbReference type="RuleBase" id="RU363097"/>
    </source>
</evidence>
<dbReference type="PANTHER" id="PTHR11011:SF109">
    <property type="entry name" value="FATTY ACYL-COA REDUCTASE 1"/>
    <property type="match status" value="1"/>
</dbReference>
<dbReference type="GO" id="GO:0010345">
    <property type="term" value="P:suberin biosynthetic process"/>
    <property type="evidence" value="ECO:0007669"/>
    <property type="project" value="TreeGrafter"/>
</dbReference>
<name>A0A803LD48_CHEQI</name>
<dbReference type="OMA" id="MAMVANE"/>
<evidence type="ECO:0000259" key="6">
    <source>
        <dbReference type="Pfam" id="PF07993"/>
    </source>
</evidence>
<organism evidence="7 8">
    <name type="scientific">Chenopodium quinoa</name>
    <name type="common">Quinoa</name>
    <dbReference type="NCBI Taxonomy" id="63459"/>
    <lineage>
        <taxon>Eukaryota</taxon>
        <taxon>Viridiplantae</taxon>
        <taxon>Streptophyta</taxon>
        <taxon>Embryophyta</taxon>
        <taxon>Tracheophyta</taxon>
        <taxon>Spermatophyta</taxon>
        <taxon>Magnoliopsida</taxon>
        <taxon>eudicotyledons</taxon>
        <taxon>Gunneridae</taxon>
        <taxon>Pentapetalae</taxon>
        <taxon>Caryophyllales</taxon>
        <taxon>Chenopodiaceae</taxon>
        <taxon>Chenopodioideae</taxon>
        <taxon>Atripliceae</taxon>
        <taxon>Chenopodium</taxon>
    </lineage>
</organism>
<dbReference type="Proteomes" id="UP000596660">
    <property type="component" value="Unplaced"/>
</dbReference>
<sequence>MSKHGMEEEGMIWLWESTFGARNIIGFAQMCPNLQILINVSTAYVCGEKAGLIPETLYNLGKNGGGINGFDIDTEKKLVDNTLHDLTIKGASSKQVRDTMKQLGLRRAKLYGWPNTYVFTKAMAEILIYEHKGNLPVVIVRPTMISSTYKEPFSGWVEGSGSLATVSIINGKGYVNFTNGDSNTIFDSIPVDMVVNSIVMAMVANENKPCFKIYHVDSSLKNPLPLGKLLDINYQYFTKKPMMLKLMDIASFHSFRVDQNKLGMRIKATYKIATSYNAFTLFTGIFDDKNTEKLRIAMRKNGMDEEHFNFDPKSIDWEDYLLNNHIPATVKYLF</sequence>
<dbReference type="Pfam" id="PF03015">
    <property type="entry name" value="Sterile"/>
    <property type="match status" value="1"/>
</dbReference>
<dbReference type="GO" id="GO:0080019">
    <property type="term" value="F:alcohol-forming very long-chain fatty acyl-CoA reductase activity"/>
    <property type="evidence" value="ECO:0007669"/>
    <property type="project" value="InterPro"/>
</dbReference>
<comment type="catalytic activity">
    <reaction evidence="4">
        <text>a long-chain fatty acyl-CoA + 2 NADPH + 2 H(+) = a long-chain primary fatty alcohol + 2 NADP(+) + CoA</text>
        <dbReference type="Rhea" id="RHEA:52716"/>
        <dbReference type="ChEBI" id="CHEBI:15378"/>
        <dbReference type="ChEBI" id="CHEBI:57287"/>
        <dbReference type="ChEBI" id="CHEBI:57783"/>
        <dbReference type="ChEBI" id="CHEBI:58349"/>
        <dbReference type="ChEBI" id="CHEBI:77396"/>
        <dbReference type="ChEBI" id="CHEBI:83139"/>
        <dbReference type="EC" id="1.2.1.84"/>
    </reaction>
</comment>
<evidence type="ECO:0000256" key="1">
    <source>
        <dbReference type="ARBA" id="ARBA00005928"/>
    </source>
</evidence>
<dbReference type="SUPFAM" id="SSF51735">
    <property type="entry name" value="NAD(P)-binding Rossmann-fold domains"/>
    <property type="match status" value="1"/>
</dbReference>
<dbReference type="CDD" id="cd09071">
    <property type="entry name" value="FAR_C"/>
    <property type="match status" value="1"/>
</dbReference>
<accession>A0A803LD48</accession>
<reference evidence="7" key="1">
    <citation type="journal article" date="2017" name="Nature">
        <title>The genome of Chenopodium quinoa.</title>
        <authorList>
            <person name="Jarvis D.E."/>
            <person name="Ho Y.S."/>
            <person name="Lightfoot D.J."/>
            <person name="Schmoeckel S.M."/>
            <person name="Li B."/>
            <person name="Borm T.J.A."/>
            <person name="Ohyanagi H."/>
            <person name="Mineta K."/>
            <person name="Michell C.T."/>
            <person name="Saber N."/>
            <person name="Kharbatia N.M."/>
            <person name="Rupper R.R."/>
            <person name="Sharp A.R."/>
            <person name="Dally N."/>
            <person name="Boughton B.A."/>
            <person name="Woo Y.H."/>
            <person name="Gao G."/>
            <person name="Schijlen E.G.W.M."/>
            <person name="Guo X."/>
            <person name="Momin A.A."/>
            <person name="Negrao S."/>
            <person name="Al-Babili S."/>
            <person name="Gehring C."/>
            <person name="Roessner U."/>
            <person name="Jung C."/>
            <person name="Murphy K."/>
            <person name="Arold S.T."/>
            <person name="Gojobori T."/>
            <person name="van der Linden C.G."/>
            <person name="van Loo E.N."/>
            <person name="Jellen E.N."/>
            <person name="Maughan P.J."/>
            <person name="Tester M."/>
        </authorList>
    </citation>
    <scope>NUCLEOTIDE SEQUENCE [LARGE SCALE GENOMIC DNA]</scope>
    <source>
        <strain evidence="7">cv. PI 614886</strain>
    </source>
</reference>
<keyword evidence="3 4" id="KW-0443">Lipid metabolism</keyword>
<proteinExistence type="inferred from homology"/>
<comment type="function">
    <text evidence="4">Catalyzes the reduction of fatty acyl-CoA to fatty alcohols.</text>
</comment>
<dbReference type="Gramene" id="AUR62009787-RA">
    <property type="protein sequence ID" value="AUR62009787-RA:cds"/>
    <property type="gene ID" value="AUR62009787"/>
</dbReference>
<keyword evidence="8" id="KW-1185">Reference proteome</keyword>
<dbReference type="GO" id="GO:0102965">
    <property type="term" value="F:alcohol-forming long-chain fatty acyl-CoA reductase activity"/>
    <property type="evidence" value="ECO:0007669"/>
    <property type="project" value="UniProtKB-EC"/>
</dbReference>
<feature type="domain" description="Fatty acyl-CoA reductase C-terminal" evidence="5">
    <location>
        <begin position="260"/>
        <end position="334"/>
    </location>
</feature>
<dbReference type="InterPro" id="IPR013120">
    <property type="entry name" value="FAR_NAD-bd"/>
</dbReference>
<evidence type="ECO:0000313" key="8">
    <source>
        <dbReference type="Proteomes" id="UP000596660"/>
    </source>
</evidence>